<organism evidence="2 3">
    <name type="scientific">Pomacea canaliculata</name>
    <name type="common">Golden apple snail</name>
    <dbReference type="NCBI Taxonomy" id="400727"/>
    <lineage>
        <taxon>Eukaryota</taxon>
        <taxon>Metazoa</taxon>
        <taxon>Spiralia</taxon>
        <taxon>Lophotrochozoa</taxon>
        <taxon>Mollusca</taxon>
        <taxon>Gastropoda</taxon>
        <taxon>Caenogastropoda</taxon>
        <taxon>Architaenioglossa</taxon>
        <taxon>Ampullarioidea</taxon>
        <taxon>Ampullariidae</taxon>
        <taxon>Pomacea</taxon>
    </lineage>
</organism>
<sequence>MMAAVRNTLPALENTGGEKSEASSLLSLHRRQRLLPLSSQTTVGQTSVVDDLLRIKYRLVEPRGKQGTVEVYHHTLSDAQAAVLTITDVTRPPCLWSYLLFKRFPKLQAHDVKDVTIVTAYFNLGKAPTAGKTFSLYKYLTWASVFRHLQNPLVVYTDSEQMRNMLVETRRHLSNNTLVIFITRSQLKAFRRLEEIRSIFRSPDYPKYPPNTVVAEYPCSQHAKHELVKDTIDKSYFPWTRYIAWLDIGYFRYLTERRRNFWIVRPPDMDDAKMAVTQIMPPDFTLYPDEIFKNNLVWVGGGMSVGTRGVYRQFAEEYTGATDAFLDQGLSNTDQQVLYAMFTHPHGLQHRVSTQLQMYTWSLSCVWDCWFYLGYLCYREE</sequence>
<dbReference type="Pfam" id="PF09612">
    <property type="entry name" value="HtrL_YibB"/>
    <property type="match status" value="1"/>
</dbReference>
<dbReference type="InterPro" id="IPR011735">
    <property type="entry name" value="WlaTC/HtrL_glycosyltransf"/>
</dbReference>
<protein>
    <submittedName>
        <fullName evidence="2">Uncharacterized protein</fullName>
    </submittedName>
</protein>
<evidence type="ECO:0000313" key="2">
    <source>
        <dbReference type="EMBL" id="PVD22591.1"/>
    </source>
</evidence>
<dbReference type="EMBL" id="PZQS01000011">
    <property type="protein sequence ID" value="PVD22591.1"/>
    <property type="molecule type" value="Genomic_DNA"/>
</dbReference>
<reference evidence="2 3" key="1">
    <citation type="submission" date="2018-04" db="EMBL/GenBank/DDBJ databases">
        <title>The genome of golden apple snail Pomacea canaliculata provides insight into stress tolerance and invasive adaptation.</title>
        <authorList>
            <person name="Liu C."/>
            <person name="Liu B."/>
            <person name="Ren Y."/>
            <person name="Zhang Y."/>
            <person name="Wang H."/>
            <person name="Li S."/>
            <person name="Jiang F."/>
            <person name="Yin L."/>
            <person name="Zhang G."/>
            <person name="Qian W."/>
            <person name="Fan W."/>
        </authorList>
    </citation>
    <scope>NUCLEOTIDE SEQUENCE [LARGE SCALE GENOMIC DNA]</scope>
    <source>
        <strain evidence="2">SZHN2017</strain>
        <tissue evidence="2">Muscle</tissue>
    </source>
</reference>
<dbReference type="AlphaFoldDB" id="A0A2T7NN38"/>
<name>A0A2T7NN38_POMCA</name>
<feature type="region of interest" description="Disordered" evidence="1">
    <location>
        <begin position="1"/>
        <end position="23"/>
    </location>
</feature>
<dbReference type="Proteomes" id="UP000245119">
    <property type="component" value="Linkage Group LG11"/>
</dbReference>
<proteinExistence type="predicted"/>
<keyword evidence="3" id="KW-1185">Reference proteome</keyword>
<comment type="caution">
    <text evidence="2">The sequence shown here is derived from an EMBL/GenBank/DDBJ whole genome shotgun (WGS) entry which is preliminary data.</text>
</comment>
<evidence type="ECO:0000256" key="1">
    <source>
        <dbReference type="SAM" id="MobiDB-lite"/>
    </source>
</evidence>
<evidence type="ECO:0000313" key="3">
    <source>
        <dbReference type="Proteomes" id="UP000245119"/>
    </source>
</evidence>
<accession>A0A2T7NN38</accession>
<dbReference type="OrthoDB" id="411632at2759"/>
<gene>
    <name evidence="2" type="ORF">C0Q70_18409</name>
</gene>